<keyword evidence="2" id="KW-1185">Reference proteome</keyword>
<gene>
    <name evidence="1" type="ORF">SAMN05446927_3815</name>
</gene>
<protein>
    <submittedName>
        <fullName evidence="1">Uncharacterized protein</fullName>
    </submittedName>
</protein>
<proteinExistence type="predicted"/>
<dbReference type="AlphaFoldDB" id="A0A7Z7I7W3"/>
<dbReference type="RefSeq" id="WP_143753607.1">
    <property type="nucleotide sequence ID" value="NZ_OCSU01000002.1"/>
</dbReference>
<organism evidence="1 2">
    <name type="scientific">Caballeronia arationis</name>
    <dbReference type="NCBI Taxonomy" id="1777142"/>
    <lineage>
        <taxon>Bacteria</taxon>
        <taxon>Pseudomonadati</taxon>
        <taxon>Pseudomonadota</taxon>
        <taxon>Betaproteobacteria</taxon>
        <taxon>Burkholderiales</taxon>
        <taxon>Burkholderiaceae</taxon>
        <taxon>Caballeronia</taxon>
    </lineage>
</organism>
<dbReference type="EMBL" id="OCSU01000002">
    <property type="protein sequence ID" value="SOE80587.1"/>
    <property type="molecule type" value="Genomic_DNA"/>
</dbReference>
<reference evidence="1 2" key="1">
    <citation type="submission" date="2017-09" db="EMBL/GenBank/DDBJ databases">
        <authorList>
            <person name="Varghese N."/>
            <person name="Submissions S."/>
        </authorList>
    </citation>
    <scope>NUCLEOTIDE SEQUENCE [LARGE SCALE GENOMIC DNA]</scope>
    <source>
        <strain evidence="1 2">OK806</strain>
    </source>
</reference>
<evidence type="ECO:0000313" key="1">
    <source>
        <dbReference type="EMBL" id="SOE80587.1"/>
    </source>
</evidence>
<sequence>MSHDISVSGTLPPPLKKVYESAMIAFVGHWDSLRLHIKIQAELGDSKAWSLYASGALVYAAHIENSAELLLKAVSRGDETASVWLFETFLKWWGNREFELRCRDGLFDYRTRNVTIGLASKSWLEARELLWDGSLPASREVGREALNLSVRGYWESMRLLVALLLVENAGRNPSNDNRELRFAAALVKGEEQERGGRVAVQPLASVDEFLESLLRELFAIGTAVGRLDHFAERLSWDDETPIVTGWSYGWSRSPDGLAFMGQSQAVMLVALVATARPQVIRSKRLIERWWNDIDKLETVDRYLRDMRRVVLSKSFEELVPATSVLRGRFETLLRTRSARLAIARVLRQLSVVAQRERRLAMQAFGIDIDKVQALGVAVSSRSATGGLMFSVLRLGC</sequence>
<name>A0A7Z7I7W3_9BURK</name>
<comment type="caution">
    <text evidence="1">The sequence shown here is derived from an EMBL/GenBank/DDBJ whole genome shotgun (WGS) entry which is preliminary data.</text>
</comment>
<dbReference type="Proteomes" id="UP000219522">
    <property type="component" value="Unassembled WGS sequence"/>
</dbReference>
<accession>A0A7Z7I7W3</accession>
<evidence type="ECO:0000313" key="2">
    <source>
        <dbReference type="Proteomes" id="UP000219522"/>
    </source>
</evidence>